<dbReference type="SMART" id="SM00346">
    <property type="entry name" value="HTH_ICLR"/>
    <property type="match status" value="1"/>
</dbReference>
<keyword evidence="7" id="KW-1185">Reference proteome</keyword>
<gene>
    <name evidence="6" type="ORF">J2W36_004208</name>
</gene>
<proteinExistence type="predicted"/>
<evidence type="ECO:0000256" key="3">
    <source>
        <dbReference type="ARBA" id="ARBA00023163"/>
    </source>
</evidence>
<feature type="domain" description="HTH iclR-type" evidence="4">
    <location>
        <begin position="5"/>
        <end position="67"/>
    </location>
</feature>
<evidence type="ECO:0000313" key="7">
    <source>
        <dbReference type="Proteomes" id="UP001226867"/>
    </source>
</evidence>
<dbReference type="Gene3D" id="3.30.450.40">
    <property type="match status" value="1"/>
</dbReference>
<sequence length="258" mass="28690">MKTPLRTLDRGLDVLGYLNKVRIASAQNIAKALKLPLPTVYRIIETLADGGFVERVNPDENVYRLTIAVRRLSGGTTCESIFVSVATPVLFGRRQQLKWPSAVSTFEDDGIVVRESTDRFSPQSIGLGAVGRRIPMLSTPLGWAYLAFSHDEQRREILAHLRKSQAPEDRVARDSHHIIHMIRSVQAHGYCASDEVPYKRCSSVALAVLCRGRVFGCISTVWPSSLIAEDAAISRFLPVLREAKAEIEHNLETAGIDW</sequence>
<dbReference type="InterPro" id="IPR029016">
    <property type="entry name" value="GAF-like_dom_sf"/>
</dbReference>
<name>A0ABT9SDW9_9BURK</name>
<keyword evidence="2" id="KW-0238">DNA-binding</keyword>
<protein>
    <submittedName>
        <fullName evidence="6">IclR family mhp operon transcriptional activator</fullName>
    </submittedName>
</protein>
<evidence type="ECO:0000259" key="5">
    <source>
        <dbReference type="PROSITE" id="PS51078"/>
    </source>
</evidence>
<accession>A0ABT9SDW9</accession>
<feature type="domain" description="IclR-ED" evidence="5">
    <location>
        <begin position="68"/>
        <end position="253"/>
    </location>
</feature>
<dbReference type="InterPro" id="IPR036388">
    <property type="entry name" value="WH-like_DNA-bd_sf"/>
</dbReference>
<dbReference type="Gene3D" id="1.10.10.10">
    <property type="entry name" value="Winged helix-like DNA-binding domain superfamily/Winged helix DNA-binding domain"/>
    <property type="match status" value="1"/>
</dbReference>
<dbReference type="SUPFAM" id="SSF55781">
    <property type="entry name" value="GAF domain-like"/>
    <property type="match status" value="1"/>
</dbReference>
<evidence type="ECO:0000256" key="1">
    <source>
        <dbReference type="ARBA" id="ARBA00023015"/>
    </source>
</evidence>
<reference evidence="6 7" key="1">
    <citation type="submission" date="2023-07" db="EMBL/GenBank/DDBJ databases">
        <title>Sorghum-associated microbial communities from plants grown in Nebraska, USA.</title>
        <authorList>
            <person name="Schachtman D."/>
        </authorList>
    </citation>
    <scope>NUCLEOTIDE SEQUENCE [LARGE SCALE GENOMIC DNA]</scope>
    <source>
        <strain evidence="6 7">DS1607</strain>
    </source>
</reference>
<dbReference type="PROSITE" id="PS51077">
    <property type="entry name" value="HTH_ICLR"/>
    <property type="match status" value="1"/>
</dbReference>
<dbReference type="InterPro" id="IPR050707">
    <property type="entry name" value="HTH_MetabolicPath_Reg"/>
</dbReference>
<dbReference type="InterPro" id="IPR014757">
    <property type="entry name" value="Tscrpt_reg_IclR_C"/>
</dbReference>
<dbReference type="SUPFAM" id="SSF46785">
    <property type="entry name" value="Winged helix' DNA-binding domain"/>
    <property type="match status" value="1"/>
</dbReference>
<dbReference type="PANTHER" id="PTHR30136:SF23">
    <property type="entry name" value="DNA-BINDING TRANSCRIPTIONAL ACTIVATOR MHPR"/>
    <property type="match status" value="1"/>
</dbReference>
<dbReference type="PROSITE" id="PS51078">
    <property type="entry name" value="ICLR_ED"/>
    <property type="match status" value="1"/>
</dbReference>
<evidence type="ECO:0000313" key="6">
    <source>
        <dbReference type="EMBL" id="MDP9901936.1"/>
    </source>
</evidence>
<dbReference type="Pfam" id="PF01614">
    <property type="entry name" value="IclR_C"/>
    <property type="match status" value="1"/>
</dbReference>
<dbReference type="Proteomes" id="UP001226867">
    <property type="component" value="Unassembled WGS sequence"/>
</dbReference>
<dbReference type="InterPro" id="IPR036390">
    <property type="entry name" value="WH_DNA-bd_sf"/>
</dbReference>
<dbReference type="InterPro" id="IPR005471">
    <property type="entry name" value="Tscrpt_reg_IclR_N"/>
</dbReference>
<organism evidence="6 7">
    <name type="scientific">Variovorax ginsengisoli</name>
    <dbReference type="NCBI Taxonomy" id="363844"/>
    <lineage>
        <taxon>Bacteria</taxon>
        <taxon>Pseudomonadati</taxon>
        <taxon>Pseudomonadota</taxon>
        <taxon>Betaproteobacteria</taxon>
        <taxon>Burkholderiales</taxon>
        <taxon>Comamonadaceae</taxon>
        <taxon>Variovorax</taxon>
    </lineage>
</organism>
<evidence type="ECO:0000256" key="2">
    <source>
        <dbReference type="ARBA" id="ARBA00023125"/>
    </source>
</evidence>
<dbReference type="RefSeq" id="WP_307691701.1">
    <property type="nucleotide sequence ID" value="NZ_JAUSRO010000015.1"/>
</dbReference>
<keyword evidence="1" id="KW-0805">Transcription regulation</keyword>
<keyword evidence="3" id="KW-0804">Transcription</keyword>
<evidence type="ECO:0000259" key="4">
    <source>
        <dbReference type="PROSITE" id="PS51077"/>
    </source>
</evidence>
<comment type="caution">
    <text evidence="6">The sequence shown here is derived from an EMBL/GenBank/DDBJ whole genome shotgun (WGS) entry which is preliminary data.</text>
</comment>
<dbReference type="PANTHER" id="PTHR30136">
    <property type="entry name" value="HELIX-TURN-HELIX TRANSCRIPTIONAL REGULATOR, ICLR FAMILY"/>
    <property type="match status" value="1"/>
</dbReference>
<dbReference type="Pfam" id="PF09339">
    <property type="entry name" value="HTH_IclR"/>
    <property type="match status" value="1"/>
</dbReference>
<dbReference type="EMBL" id="JAUSRO010000015">
    <property type="protein sequence ID" value="MDP9901936.1"/>
    <property type="molecule type" value="Genomic_DNA"/>
</dbReference>